<protein>
    <submittedName>
        <fullName evidence="2">Uncharacterized protein</fullName>
    </submittedName>
</protein>
<accession>F8E0P9</accession>
<reference evidence="2 3" key="1">
    <citation type="journal article" date="2012" name="BMC Genomics">
        <title>Complete genome sequence, lifestyle, and multi-drug resistance of the human pathogen Corynebacterium resistens DSM 45100 isolated from blood samples of a leukemia patient.</title>
        <authorList>
            <person name="Schroder J."/>
            <person name="Maus I."/>
            <person name="Meyer K."/>
            <person name="Wordemann S."/>
            <person name="Blom J."/>
            <person name="Jaenicke S."/>
            <person name="Schneider J."/>
            <person name="Trost E."/>
            <person name="Tauch A."/>
        </authorList>
    </citation>
    <scope>NUCLEOTIDE SEQUENCE [LARGE SCALE GENOMIC DNA]</scope>
    <source>
        <strain evidence="3">DSM 45100 / JCM 12819 / CCUG 50093 / GTC 2026 / SICGH 158</strain>
    </source>
</reference>
<evidence type="ECO:0000256" key="1">
    <source>
        <dbReference type="SAM" id="MobiDB-lite"/>
    </source>
</evidence>
<dbReference type="Proteomes" id="UP000000492">
    <property type="component" value="Chromosome"/>
</dbReference>
<dbReference type="HOGENOM" id="CLU_039602_0_0_11"/>
<keyword evidence="3" id="KW-1185">Reference proteome</keyword>
<dbReference type="AlphaFoldDB" id="F8E0P9"/>
<dbReference type="STRING" id="662755.CRES_0061"/>
<dbReference type="EMBL" id="CP002857">
    <property type="protein sequence ID" value="AEI08424.1"/>
    <property type="molecule type" value="Genomic_DNA"/>
</dbReference>
<evidence type="ECO:0000313" key="3">
    <source>
        <dbReference type="Proteomes" id="UP000000492"/>
    </source>
</evidence>
<proteinExistence type="predicted"/>
<dbReference type="eggNOG" id="COG2197">
    <property type="taxonomic scope" value="Bacteria"/>
</dbReference>
<evidence type="ECO:0000313" key="2">
    <source>
        <dbReference type="EMBL" id="AEI08424.1"/>
    </source>
</evidence>
<organism evidence="2 3">
    <name type="scientific">Corynebacterium resistens (strain DSM 45100 / JCM 12819 / GTC 2026 / SICGH 158)</name>
    <dbReference type="NCBI Taxonomy" id="662755"/>
    <lineage>
        <taxon>Bacteria</taxon>
        <taxon>Bacillati</taxon>
        <taxon>Actinomycetota</taxon>
        <taxon>Actinomycetes</taxon>
        <taxon>Mycobacteriales</taxon>
        <taxon>Corynebacteriaceae</taxon>
        <taxon>Corynebacterium</taxon>
    </lineage>
</organism>
<sequence length="290" mass="32388">MQHHRVDQLSHLRDEVRTMTGHHAPQQPQKPEQAFSSGRELIEAVVARREQATQAREILASLDGDLPNAEALDGDRIDGVKVLWITETRAARDETAFRHALATAHQLREAGKKMTDAAIIDAYERAYTIAQAVGADHREPEMPTMRDRLTMARRVRGYDLGHKKNTGSSSFAGSAGHATARERKALATMGRRGGQKAAQRCYDRDSDYVKAETAKLKQANAKRAMSGRVTARQIANYFDDTMLQTGSYPSISEAMQEFSVSRPTVNRALKRLGYRYLEDVGQPQNKCVRP</sequence>
<gene>
    <name evidence="2" type="ordered locus">CRES_0061</name>
</gene>
<feature type="region of interest" description="Disordered" evidence="1">
    <location>
        <begin position="160"/>
        <end position="179"/>
    </location>
</feature>
<dbReference type="KEGG" id="crd:CRES_0061"/>
<name>F8E0P9_CORRG</name>
<feature type="compositionally biased region" description="Low complexity" evidence="1">
    <location>
        <begin position="167"/>
        <end position="178"/>
    </location>
</feature>